<reference evidence="1 2" key="1">
    <citation type="submission" date="2013-08" db="EMBL/GenBank/DDBJ databases">
        <authorList>
            <person name="Durkin A.S."/>
            <person name="Haft D.R."/>
            <person name="McCorrison J."/>
            <person name="Torralba M."/>
            <person name="Gillis M."/>
            <person name="Haft D.H."/>
            <person name="Methe B."/>
            <person name="Sutton G."/>
            <person name="Nelson K.E."/>
        </authorList>
    </citation>
    <scope>NUCLEOTIDE SEQUENCE [LARGE SCALE GENOMIC DNA]</scope>
    <source>
        <strain evidence="1 2">F0195</strain>
    </source>
</reference>
<comment type="caution">
    <text evidence="1">The sequence shown here is derived from an EMBL/GenBank/DDBJ whole genome shotgun (WGS) entry which is preliminary data.</text>
</comment>
<keyword evidence="2" id="KW-1185">Reference proteome</keyword>
<evidence type="ECO:0000313" key="1">
    <source>
        <dbReference type="EMBL" id="ERL07723.1"/>
    </source>
</evidence>
<sequence length="58" mass="6340">MGRDKDEGRFLLVAAIFVMMGLHAREGVVPLETGMLEPTPTRASAQHSQVIDATFEVL</sequence>
<name>U2TNM3_9ACTN</name>
<proteinExistence type="predicted"/>
<protein>
    <submittedName>
        <fullName evidence="1">Uncharacterized protein</fullName>
    </submittedName>
</protein>
<dbReference type="STRING" id="1125712.HMPREF1316_2349"/>
<gene>
    <name evidence="1" type="ORF">HMPREF1316_2349</name>
</gene>
<evidence type="ECO:0000313" key="2">
    <source>
        <dbReference type="Proteomes" id="UP000016638"/>
    </source>
</evidence>
<dbReference type="AlphaFoldDB" id="U2TNM3"/>
<accession>U2TNM3</accession>
<organism evidence="1 2">
    <name type="scientific">Olsenella profusa F0195</name>
    <dbReference type="NCBI Taxonomy" id="1125712"/>
    <lineage>
        <taxon>Bacteria</taxon>
        <taxon>Bacillati</taxon>
        <taxon>Actinomycetota</taxon>
        <taxon>Coriobacteriia</taxon>
        <taxon>Coriobacteriales</taxon>
        <taxon>Atopobiaceae</taxon>
        <taxon>Olsenella</taxon>
    </lineage>
</organism>
<dbReference type="Proteomes" id="UP000016638">
    <property type="component" value="Unassembled WGS sequence"/>
</dbReference>
<dbReference type="EMBL" id="AWEZ01000054">
    <property type="protein sequence ID" value="ERL07723.1"/>
    <property type="molecule type" value="Genomic_DNA"/>
</dbReference>